<proteinExistence type="predicted"/>
<dbReference type="GO" id="GO:0016787">
    <property type="term" value="F:hydrolase activity"/>
    <property type="evidence" value="ECO:0007669"/>
    <property type="project" value="UniProtKB-KW"/>
</dbReference>
<organism evidence="2 3">
    <name type="scientific">Nakamurella antarctica</name>
    <dbReference type="NCBI Taxonomy" id="1902245"/>
    <lineage>
        <taxon>Bacteria</taxon>
        <taxon>Bacillati</taxon>
        <taxon>Actinomycetota</taxon>
        <taxon>Actinomycetes</taxon>
        <taxon>Nakamurellales</taxon>
        <taxon>Nakamurellaceae</taxon>
        <taxon>Nakamurella</taxon>
    </lineage>
</organism>
<dbReference type="PRINTS" id="PR00111">
    <property type="entry name" value="ABHYDROLASE"/>
</dbReference>
<evidence type="ECO:0000313" key="2">
    <source>
        <dbReference type="EMBL" id="AZI57881.1"/>
    </source>
</evidence>
<dbReference type="OrthoDB" id="63519at2"/>
<name>A0A3G8ZW48_9ACTN</name>
<sequence length="246" mass="25831">MMATFNAVHEIFIDELSVRVYSNGTGPSVLMLHDLGSSVGWFAELSSPLVSAGHEFVAIDLPGCGHSDAVRDQGLASCVDHVAAAMCKLFDGPVDIVGRGFGGYLALSVAARYPELVSRLVLDSPTLPPASGPHEKLKMAPGMAISGAGATLRRGRIRHNISGLSRARSFLAELCQTDKRWWAAVSAITAPTLIVDDGDQAGSSKIEALVAAIPGVVRGRSLPAQRKFVPASALSAQTLLDFLKVS</sequence>
<dbReference type="Pfam" id="PF00561">
    <property type="entry name" value="Abhydrolase_1"/>
    <property type="match status" value="1"/>
</dbReference>
<dbReference type="InterPro" id="IPR000073">
    <property type="entry name" value="AB_hydrolase_1"/>
</dbReference>
<feature type="domain" description="AB hydrolase-1" evidence="1">
    <location>
        <begin position="27"/>
        <end position="143"/>
    </location>
</feature>
<gene>
    <name evidence="2" type="ORF">EH165_06700</name>
</gene>
<dbReference type="Gene3D" id="3.40.50.1820">
    <property type="entry name" value="alpha/beta hydrolase"/>
    <property type="match status" value="1"/>
</dbReference>
<keyword evidence="3" id="KW-1185">Reference proteome</keyword>
<accession>A0A3G8ZW48</accession>
<evidence type="ECO:0000259" key="1">
    <source>
        <dbReference type="Pfam" id="PF00561"/>
    </source>
</evidence>
<dbReference type="GO" id="GO:0016020">
    <property type="term" value="C:membrane"/>
    <property type="evidence" value="ECO:0007669"/>
    <property type="project" value="TreeGrafter"/>
</dbReference>
<evidence type="ECO:0000313" key="3">
    <source>
        <dbReference type="Proteomes" id="UP000268084"/>
    </source>
</evidence>
<protein>
    <submittedName>
        <fullName evidence="2">Alpha/beta fold hydrolase</fullName>
    </submittedName>
</protein>
<reference evidence="2 3" key="2">
    <citation type="submission" date="2018-12" db="EMBL/GenBank/DDBJ databases">
        <title>Nakamurella antarcticus sp. nov., isolated from Antarctica South Shetland Islands soil.</title>
        <authorList>
            <person name="Peng F."/>
        </authorList>
    </citation>
    <scope>NUCLEOTIDE SEQUENCE [LARGE SCALE GENOMIC DNA]</scope>
    <source>
        <strain evidence="2 3">S14-144</strain>
    </source>
</reference>
<dbReference type="AlphaFoldDB" id="A0A3G8ZW48"/>
<keyword evidence="2" id="KW-0378">Hydrolase</keyword>
<dbReference type="PANTHER" id="PTHR43798:SF33">
    <property type="entry name" value="HYDROLASE, PUTATIVE (AFU_ORTHOLOGUE AFUA_2G14860)-RELATED"/>
    <property type="match status" value="1"/>
</dbReference>
<dbReference type="InterPro" id="IPR050266">
    <property type="entry name" value="AB_hydrolase_sf"/>
</dbReference>
<dbReference type="PANTHER" id="PTHR43798">
    <property type="entry name" value="MONOACYLGLYCEROL LIPASE"/>
    <property type="match status" value="1"/>
</dbReference>
<reference evidence="2 3" key="1">
    <citation type="submission" date="2018-11" db="EMBL/GenBank/DDBJ databases">
        <authorList>
            <person name="Da X."/>
        </authorList>
    </citation>
    <scope>NUCLEOTIDE SEQUENCE [LARGE SCALE GENOMIC DNA]</scope>
    <source>
        <strain evidence="2 3">S14-144</strain>
    </source>
</reference>
<dbReference type="EMBL" id="CP034170">
    <property type="protein sequence ID" value="AZI57881.1"/>
    <property type="molecule type" value="Genomic_DNA"/>
</dbReference>
<dbReference type="KEGG" id="nak:EH165_06700"/>
<dbReference type="Proteomes" id="UP000268084">
    <property type="component" value="Chromosome"/>
</dbReference>
<dbReference type="SUPFAM" id="SSF53474">
    <property type="entry name" value="alpha/beta-Hydrolases"/>
    <property type="match status" value="1"/>
</dbReference>
<dbReference type="InterPro" id="IPR029058">
    <property type="entry name" value="AB_hydrolase_fold"/>
</dbReference>